<dbReference type="CDD" id="cd12092">
    <property type="entry name" value="TM_ErbB4"/>
    <property type="match status" value="1"/>
</dbReference>
<dbReference type="PANTHER" id="PTHR24416">
    <property type="entry name" value="TYROSINE-PROTEIN KINASE RECEPTOR"/>
    <property type="match status" value="1"/>
</dbReference>
<keyword evidence="5 18" id="KW-0808">Transferase</keyword>
<feature type="region of interest" description="Disordered" evidence="21">
    <location>
        <begin position="1264"/>
        <end position="1336"/>
    </location>
</feature>
<dbReference type="RefSeq" id="XP_053532282.1">
    <property type="nucleotide sequence ID" value="XM_053676307.1"/>
</dbReference>
<feature type="region of interest" description="Disordered" evidence="21">
    <location>
        <begin position="1112"/>
        <end position="1132"/>
    </location>
</feature>
<evidence type="ECO:0000256" key="2">
    <source>
        <dbReference type="ARBA" id="ARBA00004479"/>
    </source>
</evidence>
<dbReference type="PIRSF" id="PIRSF000619">
    <property type="entry name" value="TyrPK_EGF-R"/>
    <property type="match status" value="1"/>
</dbReference>
<dbReference type="GO" id="GO:0005154">
    <property type="term" value="F:epidermal growth factor receptor binding"/>
    <property type="evidence" value="ECO:0007669"/>
    <property type="project" value="TreeGrafter"/>
</dbReference>
<feature type="binding site" evidence="19">
    <location>
        <begin position="718"/>
        <end position="726"/>
    </location>
    <ligand>
        <name>ATP</name>
        <dbReference type="ChEBI" id="CHEBI:30616"/>
    </ligand>
</feature>
<keyword evidence="14" id="KW-1015">Disulfide bond</keyword>
<dbReference type="Pfam" id="PF01030">
    <property type="entry name" value="Recep_L_domain"/>
    <property type="match status" value="2"/>
</dbReference>
<dbReference type="SMART" id="SM00220">
    <property type="entry name" value="S_TKc"/>
    <property type="match status" value="1"/>
</dbReference>
<dbReference type="CDD" id="cd00064">
    <property type="entry name" value="FU"/>
    <property type="match status" value="3"/>
</dbReference>
<dbReference type="Proteomes" id="UP000221080">
    <property type="component" value="Chromosome 26"/>
</dbReference>
<dbReference type="PROSITE" id="PS00107">
    <property type="entry name" value="PROTEIN_KINASE_ATP"/>
    <property type="match status" value="1"/>
</dbReference>
<keyword evidence="9 18" id="KW-0418">Kinase</keyword>
<dbReference type="InterPro" id="IPR049328">
    <property type="entry name" value="TM_ErbB1"/>
</dbReference>
<reference evidence="25" key="1">
    <citation type="journal article" date="2016" name="Nat. Commun.">
        <title>The channel catfish genome sequence provides insights into the evolution of scale formation in teleosts.</title>
        <authorList>
            <person name="Liu Z."/>
            <person name="Liu S."/>
            <person name="Yao J."/>
            <person name="Bao L."/>
            <person name="Zhang J."/>
            <person name="Li Y."/>
            <person name="Jiang C."/>
            <person name="Sun L."/>
            <person name="Wang R."/>
            <person name="Zhang Y."/>
            <person name="Zhou T."/>
            <person name="Zeng Q."/>
            <person name="Fu Q."/>
            <person name="Gao S."/>
            <person name="Li N."/>
            <person name="Koren S."/>
            <person name="Jiang Y."/>
            <person name="Zimin A."/>
            <person name="Xu P."/>
            <person name="Phillippy A.M."/>
            <person name="Geng X."/>
            <person name="Song L."/>
            <person name="Sun F."/>
            <person name="Li C."/>
            <person name="Wang X."/>
            <person name="Chen A."/>
            <person name="Jin Y."/>
            <person name="Yuan Z."/>
            <person name="Yang Y."/>
            <person name="Tan S."/>
            <person name="Peatman E."/>
            <person name="Lu J."/>
            <person name="Qin Z."/>
            <person name="Dunham R."/>
            <person name="Li Z."/>
            <person name="Sonstegard T."/>
            <person name="Feng J."/>
            <person name="Danzmann R.G."/>
            <person name="Schroeder S."/>
            <person name="Scheffler B."/>
            <person name="Duke M.V."/>
            <person name="Ballard L."/>
            <person name="Kucuktas H."/>
            <person name="Kaltenboeck L."/>
            <person name="Liu H."/>
            <person name="Armbruster J."/>
            <person name="Xie Y."/>
            <person name="Kirby M.L."/>
            <person name="Tian Y."/>
            <person name="Flanagan M.E."/>
            <person name="Mu W."/>
            <person name="Waldbieser G.C."/>
        </authorList>
    </citation>
    <scope>NUCLEOTIDE SEQUENCE [LARGE SCALE GENOMIC DNA]</scope>
    <source>
        <strain evidence="25">SDA103</strain>
    </source>
</reference>
<dbReference type="InterPro" id="IPR017441">
    <property type="entry name" value="Protein_kinase_ATP_BS"/>
</dbReference>
<feature type="compositionally biased region" description="Low complexity" evidence="21">
    <location>
        <begin position="1023"/>
        <end position="1038"/>
    </location>
</feature>
<evidence type="ECO:0000256" key="22">
    <source>
        <dbReference type="SAM" id="Phobius"/>
    </source>
</evidence>
<dbReference type="FunFam" id="3.80.20.20:FF:000003">
    <property type="entry name" value="Receptor protein-tyrosine kinase"/>
    <property type="match status" value="1"/>
</dbReference>
<evidence type="ECO:0000256" key="13">
    <source>
        <dbReference type="ARBA" id="ARBA00023137"/>
    </source>
</evidence>
<dbReference type="Pfam" id="PF07714">
    <property type="entry name" value="PK_Tyr_Ser-Thr"/>
    <property type="match status" value="1"/>
</dbReference>
<dbReference type="GO" id="GO:0005524">
    <property type="term" value="F:ATP binding"/>
    <property type="evidence" value="ECO:0007669"/>
    <property type="project" value="UniProtKB-UniRule"/>
</dbReference>
<evidence type="ECO:0000256" key="7">
    <source>
        <dbReference type="ARBA" id="ARBA00022729"/>
    </source>
</evidence>
<keyword evidence="10 18" id="KW-0067">ATP-binding</keyword>
<dbReference type="FunFam" id="3.80.20.20:FF:000004">
    <property type="entry name" value="Receptor protein-tyrosine kinase"/>
    <property type="match status" value="1"/>
</dbReference>
<evidence type="ECO:0000256" key="20">
    <source>
        <dbReference type="PROSITE-ProRule" id="PRU10141"/>
    </source>
</evidence>
<dbReference type="InterPro" id="IPR036941">
    <property type="entry name" value="Rcpt_L-dom_sf"/>
</dbReference>
<dbReference type="Gene3D" id="3.80.20.20">
    <property type="entry name" value="Receptor L-domain"/>
    <property type="match status" value="2"/>
</dbReference>
<name>A0A9F7R2S9_ICTPU</name>
<keyword evidence="12 18" id="KW-0472">Membrane</keyword>
<accession>A0A9F7R2S9</accession>
<dbReference type="SUPFAM" id="SSF57184">
    <property type="entry name" value="Growth factor receptor domain"/>
    <property type="match status" value="2"/>
</dbReference>
<dbReference type="SMART" id="SM00261">
    <property type="entry name" value="FU"/>
    <property type="match status" value="5"/>
</dbReference>
<evidence type="ECO:0000313" key="26">
    <source>
        <dbReference type="RefSeq" id="XP_053532282.1"/>
    </source>
</evidence>
<evidence type="ECO:0000256" key="10">
    <source>
        <dbReference type="ARBA" id="ARBA00022840"/>
    </source>
</evidence>
<feature type="transmembrane region" description="Helical" evidence="22">
    <location>
        <begin position="646"/>
        <end position="669"/>
    </location>
</feature>
<dbReference type="EC" id="2.7.10.1" evidence="3 18"/>
<dbReference type="InterPro" id="IPR001245">
    <property type="entry name" value="Ser-Thr/Tyr_kinase_cat_dom"/>
</dbReference>
<dbReference type="Gene3D" id="3.30.200.20">
    <property type="entry name" value="Phosphorylase Kinase, domain 1"/>
    <property type="match status" value="1"/>
</dbReference>
<feature type="region of interest" description="Disordered" evidence="21">
    <location>
        <begin position="1351"/>
        <end position="1378"/>
    </location>
</feature>
<evidence type="ECO:0000256" key="12">
    <source>
        <dbReference type="ARBA" id="ARBA00023136"/>
    </source>
</evidence>
<organism evidence="25 26">
    <name type="scientific">Ictalurus punctatus</name>
    <name type="common">Channel catfish</name>
    <name type="synonym">Silurus punctatus</name>
    <dbReference type="NCBI Taxonomy" id="7998"/>
    <lineage>
        <taxon>Eukaryota</taxon>
        <taxon>Metazoa</taxon>
        <taxon>Chordata</taxon>
        <taxon>Craniata</taxon>
        <taxon>Vertebrata</taxon>
        <taxon>Euteleostomi</taxon>
        <taxon>Actinopterygii</taxon>
        <taxon>Neopterygii</taxon>
        <taxon>Teleostei</taxon>
        <taxon>Ostariophysi</taxon>
        <taxon>Siluriformes</taxon>
        <taxon>Ictaluridae</taxon>
        <taxon>Ictalurus</taxon>
    </lineage>
</organism>
<reference evidence="26" key="2">
    <citation type="submission" date="2025-08" db="UniProtKB">
        <authorList>
            <consortium name="RefSeq"/>
        </authorList>
    </citation>
    <scope>IDENTIFICATION</scope>
    <source>
        <tissue evidence="26">Blood</tissue>
    </source>
</reference>
<evidence type="ECO:0000256" key="21">
    <source>
        <dbReference type="SAM" id="MobiDB-lite"/>
    </source>
</evidence>
<dbReference type="GO" id="GO:0009925">
    <property type="term" value="C:basal plasma membrane"/>
    <property type="evidence" value="ECO:0007669"/>
    <property type="project" value="TreeGrafter"/>
</dbReference>
<evidence type="ECO:0000256" key="4">
    <source>
        <dbReference type="ARBA" id="ARBA00022553"/>
    </source>
</evidence>
<evidence type="ECO:0000313" key="25">
    <source>
        <dbReference type="Proteomes" id="UP000221080"/>
    </source>
</evidence>
<keyword evidence="6 22" id="KW-0812">Transmembrane</keyword>
<evidence type="ECO:0000259" key="24">
    <source>
        <dbReference type="PROSITE" id="PS50011"/>
    </source>
</evidence>
<dbReference type="FunFam" id="2.10.220.10:FF:000004">
    <property type="entry name" value="Receptor protein-tyrosine kinase"/>
    <property type="match status" value="1"/>
</dbReference>
<dbReference type="PROSITE" id="PS50011">
    <property type="entry name" value="PROTEIN_KINASE_DOM"/>
    <property type="match status" value="1"/>
</dbReference>
<feature type="binding site" evidence="19 20">
    <location>
        <position position="745"/>
    </location>
    <ligand>
        <name>ATP</name>
        <dbReference type="ChEBI" id="CHEBI:30616"/>
    </ligand>
</feature>
<evidence type="ECO:0000256" key="9">
    <source>
        <dbReference type="ARBA" id="ARBA00022777"/>
    </source>
</evidence>
<evidence type="ECO:0000256" key="15">
    <source>
        <dbReference type="ARBA" id="ARBA00023170"/>
    </source>
</evidence>
<dbReference type="InterPro" id="IPR006212">
    <property type="entry name" value="Furin_repeat"/>
</dbReference>
<feature type="compositionally biased region" description="Polar residues" evidence="21">
    <location>
        <begin position="1297"/>
        <end position="1317"/>
    </location>
</feature>
<feature type="chain" id="PRO_5039949921" description="Receptor protein-tyrosine kinase" evidence="23">
    <location>
        <begin position="30"/>
        <end position="1378"/>
    </location>
</feature>
<dbReference type="Gene3D" id="1.10.510.10">
    <property type="entry name" value="Transferase(Phosphotransferase) domain 1"/>
    <property type="match status" value="1"/>
</dbReference>
<dbReference type="OrthoDB" id="6219513at2759"/>
<dbReference type="GO" id="GO:0012505">
    <property type="term" value="C:endomembrane system"/>
    <property type="evidence" value="ECO:0007669"/>
    <property type="project" value="UniProtKB-SubCell"/>
</dbReference>
<evidence type="ECO:0000256" key="23">
    <source>
        <dbReference type="SAM" id="SignalP"/>
    </source>
</evidence>
<dbReference type="Pfam" id="PF14843">
    <property type="entry name" value="GF_recep_IV"/>
    <property type="match status" value="1"/>
</dbReference>
<evidence type="ECO:0000256" key="5">
    <source>
        <dbReference type="ARBA" id="ARBA00022679"/>
    </source>
</evidence>
<keyword evidence="11 22" id="KW-1133">Transmembrane helix</keyword>
<protein>
    <recommendedName>
        <fullName evidence="3 18">Receptor protein-tyrosine kinase</fullName>
        <ecNumber evidence="3 18">2.7.10.1</ecNumber>
    </recommendedName>
</protein>
<dbReference type="GeneID" id="108258873"/>
<keyword evidence="7 23" id="KW-0732">Signal</keyword>
<feature type="domain" description="Protein kinase" evidence="24">
    <location>
        <begin position="712"/>
        <end position="979"/>
    </location>
</feature>
<dbReference type="InterPro" id="IPR044912">
    <property type="entry name" value="Egfr_JX_dom"/>
</dbReference>
<dbReference type="PRINTS" id="PR00109">
    <property type="entry name" value="TYRKINASE"/>
</dbReference>
<dbReference type="SUPFAM" id="SSF52058">
    <property type="entry name" value="L domain-like"/>
    <property type="match status" value="2"/>
</dbReference>
<feature type="compositionally biased region" description="Basic and acidic residues" evidence="21">
    <location>
        <begin position="1112"/>
        <end position="1125"/>
    </location>
</feature>
<dbReference type="GO" id="GO:0004714">
    <property type="term" value="F:transmembrane receptor protein tyrosine kinase activity"/>
    <property type="evidence" value="ECO:0007669"/>
    <property type="project" value="UniProtKB-EC"/>
</dbReference>
<keyword evidence="15 18" id="KW-0675">Receptor</keyword>
<dbReference type="FunFam" id="1.10.510.10:FF:000027">
    <property type="entry name" value="Receptor protein-tyrosine kinase"/>
    <property type="match status" value="1"/>
</dbReference>
<keyword evidence="8 18" id="KW-0547">Nucleotide-binding</keyword>
<feature type="signal peptide" evidence="23">
    <location>
        <begin position="1"/>
        <end position="29"/>
    </location>
</feature>
<dbReference type="SUPFAM" id="SSF56112">
    <property type="entry name" value="Protein kinase-like (PK-like)"/>
    <property type="match status" value="1"/>
</dbReference>
<keyword evidence="4" id="KW-0597">Phosphoprotein</keyword>
<dbReference type="GO" id="GO:0043235">
    <property type="term" value="C:receptor complex"/>
    <property type="evidence" value="ECO:0007669"/>
    <property type="project" value="TreeGrafter"/>
</dbReference>
<comment type="catalytic activity">
    <reaction evidence="17">
        <text>L-tyrosyl-[protein] + ATP = O-phospho-L-tyrosyl-[protein] + ADP + H(+)</text>
        <dbReference type="Rhea" id="RHEA:10596"/>
        <dbReference type="Rhea" id="RHEA-COMP:10136"/>
        <dbReference type="Rhea" id="RHEA-COMP:20101"/>
        <dbReference type="ChEBI" id="CHEBI:15378"/>
        <dbReference type="ChEBI" id="CHEBI:30616"/>
        <dbReference type="ChEBI" id="CHEBI:46858"/>
        <dbReference type="ChEBI" id="CHEBI:61978"/>
        <dbReference type="ChEBI" id="CHEBI:456216"/>
        <dbReference type="EC" id="2.7.10.1"/>
    </reaction>
</comment>
<evidence type="ECO:0000256" key="6">
    <source>
        <dbReference type="ARBA" id="ARBA00022692"/>
    </source>
</evidence>
<dbReference type="InterPro" id="IPR016245">
    <property type="entry name" value="Tyr_kinase_EGF/ERB/XmrK_rcpt"/>
</dbReference>
<dbReference type="PANTHER" id="PTHR24416:SF90">
    <property type="entry name" value="RECEPTOR TYROSINE-PROTEIN KINASE ERBB-4"/>
    <property type="match status" value="1"/>
</dbReference>
<evidence type="ECO:0000256" key="18">
    <source>
        <dbReference type="PIRNR" id="PIRNR000619"/>
    </source>
</evidence>
<evidence type="ECO:0000256" key="11">
    <source>
        <dbReference type="ARBA" id="ARBA00022989"/>
    </source>
</evidence>
<comment type="similarity">
    <text evidence="18">Belongs to the protein kinase superfamily. Tyr protein kinase family. EGF receptor subfamily.</text>
</comment>
<evidence type="ECO:0000256" key="19">
    <source>
        <dbReference type="PIRSR" id="PIRSR000619-2"/>
    </source>
</evidence>
<dbReference type="InterPro" id="IPR006211">
    <property type="entry name" value="Furin-like_Cys-rich_dom"/>
</dbReference>
<evidence type="ECO:0000256" key="1">
    <source>
        <dbReference type="ARBA" id="ARBA00004308"/>
    </source>
</evidence>
<dbReference type="InterPro" id="IPR000719">
    <property type="entry name" value="Prot_kinase_dom"/>
</dbReference>
<evidence type="ECO:0000256" key="3">
    <source>
        <dbReference type="ARBA" id="ARBA00011902"/>
    </source>
</evidence>
<evidence type="ECO:0000256" key="17">
    <source>
        <dbReference type="ARBA" id="ARBA00051243"/>
    </source>
</evidence>
<dbReference type="FunFam" id="2.10.220.10:FF:000001">
    <property type="entry name" value="Receptor protein-tyrosine kinase"/>
    <property type="match status" value="1"/>
</dbReference>
<dbReference type="GO" id="GO:0007169">
    <property type="term" value="P:cell surface receptor protein tyrosine kinase signaling pathway"/>
    <property type="evidence" value="ECO:0007669"/>
    <property type="project" value="UniProtKB-UniRule"/>
</dbReference>
<dbReference type="InterPro" id="IPR032778">
    <property type="entry name" value="GF_recep_IV"/>
</dbReference>
<dbReference type="Pfam" id="PF00757">
    <property type="entry name" value="Furin-like"/>
    <property type="match status" value="1"/>
</dbReference>
<dbReference type="Gene3D" id="2.10.220.10">
    <property type="entry name" value="Hormone Receptor, Insulin-like Growth Factor Receptor 1, Chain A, domain 2"/>
    <property type="match status" value="3"/>
</dbReference>
<dbReference type="GO" id="GO:0008284">
    <property type="term" value="P:positive regulation of cell population proliferation"/>
    <property type="evidence" value="ECO:0007669"/>
    <property type="project" value="TreeGrafter"/>
</dbReference>
<dbReference type="InterPro" id="IPR009030">
    <property type="entry name" value="Growth_fac_rcpt_cys_sf"/>
</dbReference>
<sequence length="1378" mass="154207">MEIGTGKMKAPRLVQCFVLAVAVIRTSRAQAVCEGTDNKLSTLSDLDQHYHTLHKFYENCEVVMGNLEITSIEWNHNLNFLKSIREVTGYVLVALNQFDYLPLENLRIIRGAKLYEGRYALAIFLNYRRDEYFGLRQLGLNNLTEILNGGVYVDQNKFLCHADTIHWRDIMRNPHAELLVVPSNNSGNSCRRCHRTCNGRCWGHQENQCQILTKTVCADQCDGRCFGPFVSDCCPRECAGGCSGPKHTDCFACTNFNDSGVCVTQCPQPFIYNPTTFQLEHNPKVRYTYGAFCVEKCPHNFVVDHSSCVRACPSNKMEVEENHVRMCVPCTDICPKVCDGIGTGSLHTAQTVDSSNIDKFINCTKINGNLIFLITGIKGDMYHGSRALDPERLSVFLTVKEITGFLNIQSWPENMTDFSVFSNLSVIGGRTLYSGVSLMILKQHWITSLSFQSLQEISAGNVYISNNSQLCFYHTLNWTRFFRSGSQRALLNSNKETQQCITEQRVCDELCSEAGCWGPGPDQCVSCRYYSRGRTCVKSCNLYHGEFREFINGSVCLACDSQCEKSGDKTLTCHGPGADQCMKCVHVKDGPSCVEKCPDGLQGGDSFIFKYAHSNNECRPCHTHCTQGCTGPRIQDCIGMMDRTPLIAAGVIGVMFVLVIVALGFSVSIRRKSIKKKRVLRRFLESELLEPLKTSGTAVNQAQLRLLKETELKRVKILGSGTFSTVYKGIWIPEGESVKIPVAVKVLNETTGLKSSANFLDEAVMMSSMDHPHLLRLLGVCVSPNVQLVTQFMPLGCLLDYIHEHKDDVGSQLLLNWCVQIAKGMVYLEERRLVHRNLSARNIVVKSPNHIKIADFGLAQLLEADVKEYNEDEDKMLIKWMALECIHYRKFTHQSDVWSYGVTVWELMTFGGKPYDSIPNREIPDILEKGERLAQPPVCTIDVYMVMVKCWMIDADSRPRFKELATEFCRMARDPQRYLVIQGDDCTKLLSPNHSKFFHSLLDEDEFGDVMDAEEYLVPQNPDAPVSSHPSSPHLDSSQGLSDATVGTQTCEAATSSGELFFPVRPGKEEQPCHGKLKKKLSTAFVEDSSCRRYSADSAAFLKERTQRRSADEDRCVAARNDKSSSDPIEENPFITHQKNREIHALDNPGYHGNHDGQLKIENENINAPLDHNADEMIQETLKKSRVSLPLLSRATSRTTNSHINLSTQTERPHVHFTLPAVQPPQSGPMSQNGHHLLSGHGLCIDRPSKCVLPSVTGQICHISHQIQPGSPGPARISHQHDGVKSNTTALPGHAFHQSSTTQTGHAGTSKKSFRTNNPEKQHHSLSSSIPQHPPDPLLVCRNTFIYKQNARENPSESSTKPGIFLPPPPYRHRNTVV</sequence>
<comment type="subcellular location">
    <subcellularLocation>
        <location evidence="1">Endomembrane system</location>
    </subcellularLocation>
    <subcellularLocation>
        <location evidence="2">Membrane</location>
        <topology evidence="2">Single-pass type I membrane protein</topology>
    </subcellularLocation>
</comment>
<dbReference type="Pfam" id="PF21314">
    <property type="entry name" value="TM_ErbB1"/>
    <property type="match status" value="1"/>
</dbReference>
<keyword evidence="13 18" id="KW-0829">Tyrosine-protein kinase</keyword>
<keyword evidence="16" id="KW-0325">Glycoprotein</keyword>
<proteinExistence type="inferred from homology"/>
<dbReference type="InterPro" id="IPR011009">
    <property type="entry name" value="Kinase-like_dom_sf"/>
</dbReference>
<dbReference type="Gene3D" id="6.10.250.2930">
    <property type="match status" value="1"/>
</dbReference>
<evidence type="ECO:0000256" key="14">
    <source>
        <dbReference type="ARBA" id="ARBA00023157"/>
    </source>
</evidence>
<dbReference type="GO" id="GO:0022008">
    <property type="term" value="P:neurogenesis"/>
    <property type="evidence" value="ECO:0007669"/>
    <property type="project" value="TreeGrafter"/>
</dbReference>
<dbReference type="GO" id="GO:0009966">
    <property type="term" value="P:regulation of signal transduction"/>
    <property type="evidence" value="ECO:0007669"/>
    <property type="project" value="UniProtKB-ARBA"/>
</dbReference>
<dbReference type="InterPro" id="IPR050122">
    <property type="entry name" value="RTK"/>
</dbReference>
<evidence type="ECO:0000256" key="16">
    <source>
        <dbReference type="ARBA" id="ARBA00023180"/>
    </source>
</evidence>
<keyword evidence="25" id="KW-1185">Reference proteome</keyword>
<gene>
    <name evidence="26" type="primary">LOC108258873</name>
</gene>
<evidence type="ECO:0000256" key="8">
    <source>
        <dbReference type="ARBA" id="ARBA00022741"/>
    </source>
</evidence>
<dbReference type="GO" id="GO:0043066">
    <property type="term" value="P:negative regulation of apoptotic process"/>
    <property type="evidence" value="ECO:0007669"/>
    <property type="project" value="TreeGrafter"/>
</dbReference>
<dbReference type="KEGG" id="ipu:108258873"/>
<dbReference type="InterPro" id="IPR000494">
    <property type="entry name" value="Rcpt_L-dom"/>
</dbReference>
<feature type="region of interest" description="Disordered" evidence="21">
    <location>
        <begin position="1020"/>
        <end position="1044"/>
    </location>
</feature>